<dbReference type="STRING" id="162209.IJ22_06200"/>
<dbReference type="EMBL" id="CP013652">
    <property type="protein sequence ID" value="ALS21005.1"/>
    <property type="molecule type" value="Genomic_DNA"/>
</dbReference>
<dbReference type="AlphaFoldDB" id="A0A0U2W0U3"/>
<protein>
    <submittedName>
        <fullName evidence="6">Membrane protein</fullName>
    </submittedName>
</protein>
<dbReference type="RefSeq" id="WP_062407136.1">
    <property type="nucleotide sequence ID" value="NZ_BJCS01000002.1"/>
</dbReference>
<accession>A0A0U2W0U3</accession>
<dbReference type="PATRIC" id="fig|162209.4.peg.659"/>
<dbReference type="KEGG" id="pnp:IJ22_06200"/>
<dbReference type="InterPro" id="IPR019264">
    <property type="entry name" value="DUF2179"/>
</dbReference>
<dbReference type="InterPro" id="IPR003740">
    <property type="entry name" value="YitT"/>
</dbReference>
<dbReference type="Proteomes" id="UP000061660">
    <property type="component" value="Chromosome"/>
</dbReference>
<dbReference type="InterPro" id="IPR051461">
    <property type="entry name" value="UPF0750_membrane"/>
</dbReference>
<keyword evidence="2" id="KW-1003">Cell membrane</keyword>
<dbReference type="OrthoDB" id="2417289at2"/>
<sequence length="276" mass="30807">MLYFQRSVIGSVLICVLGSALIAASFNLFLIPHQLLSGGISGISMIVGYFTGLHISLLYFVFNLPMLIWGLLTVGRKFIILSVISVILTSWFMHMIPVAEVSRDIIMSSVTGGVLIGLGSGLSMWAGGSTGGFDILGSILTRKRDFPLGTFLFGLNGLVILALGYFKNDWDLALYSMLSIYITGRMIDTIHIRHLKVTVFIVTRKKNLLLKKMQKLQRGVTVINTEGSYTKDPQHMLMTVTTRYELYDLQGLIRQWDPQAFVNITETVNVMGLFRR</sequence>
<keyword evidence="3" id="KW-0812">Transmembrane</keyword>
<reference evidence="7" key="1">
    <citation type="submission" date="2015-12" db="EMBL/GenBank/DDBJ databases">
        <title>Complete genome sequences of two moderately thermophilic Paenibacillus species.</title>
        <authorList>
            <person name="Butler R.III."/>
            <person name="Wang J."/>
            <person name="Stark B.C."/>
            <person name="Pombert J.-F."/>
        </authorList>
    </citation>
    <scope>NUCLEOTIDE SEQUENCE [LARGE SCALE GENOMIC DNA]</scope>
    <source>
        <strain evidence="7">32O-Y</strain>
    </source>
</reference>
<reference evidence="6 7" key="2">
    <citation type="journal article" date="2016" name="Genome Announc.">
        <title>Complete Genome Sequences of Two Interactive Moderate Thermophiles, Paenibacillus napthalenovorans 32O-Y and Paenibacillus sp. 32O-W.</title>
        <authorList>
            <person name="Butler R.R.III."/>
            <person name="Wang J."/>
            <person name="Stark B.C."/>
            <person name="Pombert J.F."/>
        </authorList>
    </citation>
    <scope>NUCLEOTIDE SEQUENCE [LARGE SCALE GENOMIC DNA]</scope>
    <source>
        <strain evidence="6 7">32O-Y</strain>
    </source>
</reference>
<dbReference type="InterPro" id="IPR015867">
    <property type="entry name" value="N-reg_PII/ATP_PRibTrfase_C"/>
</dbReference>
<dbReference type="GO" id="GO:0005886">
    <property type="term" value="C:plasma membrane"/>
    <property type="evidence" value="ECO:0007669"/>
    <property type="project" value="UniProtKB-SubCell"/>
</dbReference>
<dbReference type="Gene3D" id="3.30.70.120">
    <property type="match status" value="1"/>
</dbReference>
<evidence type="ECO:0000256" key="4">
    <source>
        <dbReference type="ARBA" id="ARBA00022989"/>
    </source>
</evidence>
<evidence type="ECO:0000256" key="2">
    <source>
        <dbReference type="ARBA" id="ARBA00022475"/>
    </source>
</evidence>
<evidence type="ECO:0000256" key="3">
    <source>
        <dbReference type="ARBA" id="ARBA00022692"/>
    </source>
</evidence>
<dbReference type="CDD" id="cd16380">
    <property type="entry name" value="YitT_C"/>
    <property type="match status" value="1"/>
</dbReference>
<keyword evidence="5" id="KW-0472">Membrane</keyword>
<evidence type="ECO:0000256" key="5">
    <source>
        <dbReference type="ARBA" id="ARBA00023136"/>
    </source>
</evidence>
<comment type="subcellular location">
    <subcellularLocation>
        <location evidence="1">Cell membrane</location>
        <topology evidence="1">Multi-pass membrane protein</topology>
    </subcellularLocation>
</comment>
<evidence type="ECO:0000313" key="6">
    <source>
        <dbReference type="EMBL" id="ALS21005.1"/>
    </source>
</evidence>
<dbReference type="Pfam" id="PF02588">
    <property type="entry name" value="YitT_membrane"/>
    <property type="match status" value="1"/>
</dbReference>
<evidence type="ECO:0000313" key="7">
    <source>
        <dbReference type="Proteomes" id="UP000061660"/>
    </source>
</evidence>
<dbReference type="PIRSF" id="PIRSF006483">
    <property type="entry name" value="Membrane_protein_YitT"/>
    <property type="match status" value="1"/>
</dbReference>
<dbReference type="PANTHER" id="PTHR33545:SF5">
    <property type="entry name" value="UPF0750 MEMBRANE PROTEIN YITT"/>
    <property type="match status" value="1"/>
</dbReference>
<dbReference type="Pfam" id="PF10035">
    <property type="entry name" value="DUF2179"/>
    <property type="match status" value="1"/>
</dbReference>
<organism evidence="6 7">
    <name type="scientific">Paenibacillus naphthalenovorans</name>
    <dbReference type="NCBI Taxonomy" id="162209"/>
    <lineage>
        <taxon>Bacteria</taxon>
        <taxon>Bacillati</taxon>
        <taxon>Bacillota</taxon>
        <taxon>Bacilli</taxon>
        <taxon>Bacillales</taxon>
        <taxon>Paenibacillaceae</taxon>
        <taxon>Paenibacillus</taxon>
    </lineage>
</organism>
<keyword evidence="7" id="KW-1185">Reference proteome</keyword>
<keyword evidence="4" id="KW-1133">Transmembrane helix</keyword>
<dbReference type="PANTHER" id="PTHR33545">
    <property type="entry name" value="UPF0750 MEMBRANE PROTEIN YITT-RELATED"/>
    <property type="match status" value="1"/>
</dbReference>
<name>A0A0U2W0U3_9BACL</name>
<gene>
    <name evidence="6" type="ORF">IJ22_06200</name>
</gene>
<proteinExistence type="predicted"/>
<evidence type="ECO:0000256" key="1">
    <source>
        <dbReference type="ARBA" id="ARBA00004651"/>
    </source>
</evidence>